<name>A0ACC0C344_CATRO</name>
<protein>
    <submittedName>
        <fullName evidence="1">Uncharacterized protein</fullName>
    </submittedName>
</protein>
<accession>A0ACC0C344</accession>
<reference evidence="2" key="1">
    <citation type="journal article" date="2023" name="Nat. Plants">
        <title>Single-cell RNA sequencing provides a high-resolution roadmap for understanding the multicellular compartmentation of specialized metabolism.</title>
        <authorList>
            <person name="Sun S."/>
            <person name="Shen X."/>
            <person name="Li Y."/>
            <person name="Li Y."/>
            <person name="Wang S."/>
            <person name="Li R."/>
            <person name="Zhang H."/>
            <person name="Shen G."/>
            <person name="Guo B."/>
            <person name="Wei J."/>
            <person name="Xu J."/>
            <person name="St-Pierre B."/>
            <person name="Chen S."/>
            <person name="Sun C."/>
        </authorList>
    </citation>
    <scope>NUCLEOTIDE SEQUENCE [LARGE SCALE GENOMIC DNA]</scope>
</reference>
<sequence>MAVQENGLAQVIDLNSILSSSDRDFLVRNNGEQVKVENVRGKKLGLYFSASWCGPCQKFTPNLVEVYNELLPKGDFEIVFVSGDEDDESFNGYFSKMPWLAVPFSDSETRDRLDELFSVRGIPHLVIIGENGKVLRDDGVKIIREYGAEGYPFSLERTKTLKDQEEVARREQSLKSILISGSRDYVVSPDRKKVSVTEFEGKTVGLYFYFSKFRESAAFTQKLIQTYENLKEKGENFEIVMIPLDDDDEESFNLEFKDMPWYSLPFKDKKCEKLARYFELSTLPTLVIIGPDGKTVHSNVAEAIEEHGAQAFPFTPEKFAELEEIEKAKREAQTLESILVSGEQDFVIGRTGAKILVSDLVGKNILFYFSAHWCPPCRAFLPKLIDAYHKIKAKDDAFEVIFISSDTDESSFDEFFSRMPWLAIPFGDERNESLSQIFKVQGIPMLVAIGPTGKTVTTEARNLLMHHGADAYPFTEEHLKEVEARHEEMSKGWPEKLKHVIHEEHELLLTKGQLYTCDSCDEDGEVWSFACEECDIYLHPKCALEEEIKDTEEGSDAGGVAAGQEHKEGWVCDGERVEIFSSATMAIRGIPCLVILDKDGTKVFTEQGVKAVYDYGAKGYPFSLERLNELKEEEERLKKEQPLGFILANESRDFLIFNDEKKVPISDLEGKTIGLYFSVSSYEDCQGFTKKLKEAYKKLKEKGENFEVVFISLDQEEQEFIDNFVNMPWLALPFKDKNCERLARYFELRAIPTMVVIGTDGEMLHANVADLIEEYGEEAYPFTPERIAELEKAKEESQTLESILVSADKDYVISKDGSQIPVSELVGKHILLYFSAHWCPPCRAFLPKFISVYKEIKAKTDEFEIIFISSDKDQSSFDDFFSEMPWLALPFGDERKGSLQRRFKIRGIPAVVAIGPNGQTISTQVRQHIQAHGADSFPFTDEHVKKLDEKIEEMAKGWPEKVKHELHPDHELKLRRCTGFGCDGCKEMGHGWSYQCKECDFDLHPKCALKKNDDHHEEGKGKEGYICDGDVCRKA</sequence>
<comment type="caution">
    <text evidence="1">The sequence shown here is derived from an EMBL/GenBank/DDBJ whole genome shotgun (WGS) entry which is preliminary data.</text>
</comment>
<proteinExistence type="predicted"/>
<gene>
    <name evidence="1" type="ORF">M9H77_10153</name>
</gene>
<organism evidence="1 2">
    <name type="scientific">Catharanthus roseus</name>
    <name type="common">Madagascar periwinkle</name>
    <name type="synonym">Vinca rosea</name>
    <dbReference type="NCBI Taxonomy" id="4058"/>
    <lineage>
        <taxon>Eukaryota</taxon>
        <taxon>Viridiplantae</taxon>
        <taxon>Streptophyta</taxon>
        <taxon>Embryophyta</taxon>
        <taxon>Tracheophyta</taxon>
        <taxon>Spermatophyta</taxon>
        <taxon>Magnoliopsida</taxon>
        <taxon>eudicotyledons</taxon>
        <taxon>Gunneridae</taxon>
        <taxon>Pentapetalae</taxon>
        <taxon>asterids</taxon>
        <taxon>lamiids</taxon>
        <taxon>Gentianales</taxon>
        <taxon>Apocynaceae</taxon>
        <taxon>Rauvolfioideae</taxon>
        <taxon>Vinceae</taxon>
        <taxon>Catharanthinae</taxon>
        <taxon>Catharanthus</taxon>
    </lineage>
</organism>
<evidence type="ECO:0000313" key="2">
    <source>
        <dbReference type="Proteomes" id="UP001060085"/>
    </source>
</evidence>
<evidence type="ECO:0000313" key="1">
    <source>
        <dbReference type="EMBL" id="KAI5679203.1"/>
    </source>
</evidence>
<dbReference type="Proteomes" id="UP001060085">
    <property type="component" value="Linkage Group LG02"/>
</dbReference>
<keyword evidence="2" id="KW-1185">Reference proteome</keyword>
<dbReference type="EMBL" id="CM044702">
    <property type="protein sequence ID" value="KAI5679203.1"/>
    <property type="molecule type" value="Genomic_DNA"/>
</dbReference>